<evidence type="ECO:0000256" key="5">
    <source>
        <dbReference type="ARBA" id="ARBA00023136"/>
    </source>
</evidence>
<feature type="transmembrane region" description="Helical" evidence="7">
    <location>
        <begin position="142"/>
        <end position="163"/>
    </location>
</feature>
<dbReference type="InterPro" id="IPR036259">
    <property type="entry name" value="MFS_trans_sf"/>
</dbReference>
<dbReference type="PANTHER" id="PTHR23505:SF79">
    <property type="entry name" value="PROTEIN SPINSTER"/>
    <property type="match status" value="1"/>
</dbReference>
<dbReference type="PANTHER" id="PTHR23505">
    <property type="entry name" value="SPINSTER"/>
    <property type="match status" value="1"/>
</dbReference>
<feature type="transmembrane region" description="Helical" evidence="7">
    <location>
        <begin position="201"/>
        <end position="223"/>
    </location>
</feature>
<gene>
    <name evidence="9" type="primary">LOC100373025</name>
</gene>
<evidence type="ECO:0000256" key="6">
    <source>
        <dbReference type="ARBA" id="ARBA00024338"/>
    </source>
</evidence>
<feature type="transmembrane region" description="Helical" evidence="7">
    <location>
        <begin position="235"/>
        <end position="256"/>
    </location>
</feature>
<name>A0ABM0MBJ6_SACKO</name>
<evidence type="ECO:0000313" key="8">
    <source>
        <dbReference type="Proteomes" id="UP000694865"/>
    </source>
</evidence>
<dbReference type="InterPro" id="IPR011701">
    <property type="entry name" value="MFS"/>
</dbReference>
<keyword evidence="2" id="KW-0813">Transport</keyword>
<comment type="similarity">
    <text evidence="6">Belongs to the major facilitator superfamily. Spinster (TC 2.A.1.49) family.</text>
</comment>
<proteinExistence type="inferred from homology"/>
<evidence type="ECO:0000256" key="3">
    <source>
        <dbReference type="ARBA" id="ARBA00022692"/>
    </source>
</evidence>
<keyword evidence="3 7" id="KW-0812">Transmembrane</keyword>
<evidence type="ECO:0000256" key="2">
    <source>
        <dbReference type="ARBA" id="ARBA00022448"/>
    </source>
</evidence>
<dbReference type="InterPro" id="IPR044770">
    <property type="entry name" value="MFS_spinster-like"/>
</dbReference>
<dbReference type="GeneID" id="100373025"/>
<dbReference type="Proteomes" id="UP000694865">
    <property type="component" value="Unplaced"/>
</dbReference>
<reference evidence="9" key="1">
    <citation type="submission" date="2025-08" db="UniProtKB">
        <authorList>
            <consortium name="RefSeq"/>
        </authorList>
    </citation>
    <scope>IDENTIFICATION</scope>
    <source>
        <tissue evidence="9">Testes</tissue>
    </source>
</reference>
<evidence type="ECO:0000256" key="1">
    <source>
        <dbReference type="ARBA" id="ARBA00004141"/>
    </source>
</evidence>
<organism evidence="8 9">
    <name type="scientific">Saccoglossus kowalevskii</name>
    <name type="common">Acorn worm</name>
    <dbReference type="NCBI Taxonomy" id="10224"/>
    <lineage>
        <taxon>Eukaryota</taxon>
        <taxon>Metazoa</taxon>
        <taxon>Hemichordata</taxon>
        <taxon>Enteropneusta</taxon>
        <taxon>Harrimaniidae</taxon>
        <taxon>Saccoglossus</taxon>
    </lineage>
</organism>
<feature type="transmembrane region" description="Helical" evidence="7">
    <location>
        <begin position="16"/>
        <end position="35"/>
    </location>
</feature>
<evidence type="ECO:0000256" key="7">
    <source>
        <dbReference type="SAM" id="Phobius"/>
    </source>
</evidence>
<evidence type="ECO:0000256" key="4">
    <source>
        <dbReference type="ARBA" id="ARBA00022989"/>
    </source>
</evidence>
<protein>
    <submittedName>
        <fullName evidence="9">Uncharacterized protein LOC100373025</fullName>
    </submittedName>
</protein>
<comment type="subcellular location">
    <subcellularLocation>
        <location evidence="1">Membrane</location>
        <topology evidence="1">Multi-pass membrane protein</topology>
    </subcellularLocation>
</comment>
<feature type="transmembrane region" description="Helical" evidence="7">
    <location>
        <begin position="175"/>
        <end position="195"/>
    </location>
</feature>
<sequence length="316" mass="35375">MAFVLDIVVDHLGWRWAYWITAVPGIIIAVVMVITVKEPPRKVHHSLCIFVLISMVISVLVLVTAVAQSLCSSFGAWIAGELVNNSSATQEDFLDSHSPFCSPLFIVLLITSALRCGGGYVFMYNIHNYFHRYYPGYPYEHFMTWIPVTMGIFGALLGGMLADKAAYYRGYIGRLYIFSISIFVSIPLSIGVLYLDPPWCFIVLIPNFAAIEMWGSVAMSAVVEQAPRGRQTLALAFYVFSINMFGGNLNIIVPFMKSVIELRYTLLVLYPGVYTLALIFCLLTIPLARIRMAHMQTLATDDERKPLLNEATESIN</sequence>
<feature type="transmembrane region" description="Helical" evidence="7">
    <location>
        <begin position="268"/>
        <end position="288"/>
    </location>
</feature>
<keyword evidence="8" id="KW-1185">Reference proteome</keyword>
<accession>A0ABM0MBJ6</accession>
<evidence type="ECO:0000313" key="9">
    <source>
        <dbReference type="RefSeq" id="XP_006817387.1"/>
    </source>
</evidence>
<dbReference type="RefSeq" id="XP_006817387.1">
    <property type="nucleotide sequence ID" value="XM_006817324.1"/>
</dbReference>
<feature type="transmembrane region" description="Helical" evidence="7">
    <location>
        <begin position="47"/>
        <end position="67"/>
    </location>
</feature>
<dbReference type="SUPFAM" id="SSF103473">
    <property type="entry name" value="MFS general substrate transporter"/>
    <property type="match status" value="1"/>
</dbReference>
<keyword evidence="4 7" id="KW-1133">Transmembrane helix</keyword>
<dbReference type="Gene3D" id="1.20.1250.20">
    <property type="entry name" value="MFS general substrate transporter like domains"/>
    <property type="match status" value="1"/>
</dbReference>
<keyword evidence="5 7" id="KW-0472">Membrane</keyword>
<dbReference type="Pfam" id="PF07690">
    <property type="entry name" value="MFS_1"/>
    <property type="match status" value="1"/>
</dbReference>